<keyword evidence="3" id="KW-0520">NAD</keyword>
<evidence type="ECO:0000259" key="4">
    <source>
        <dbReference type="Pfam" id="PF01370"/>
    </source>
</evidence>
<dbReference type="Gene3D" id="3.40.50.720">
    <property type="entry name" value="NAD(P)-binding Rossmann-like Domain"/>
    <property type="match status" value="1"/>
</dbReference>
<dbReference type="SUPFAM" id="SSF51735">
    <property type="entry name" value="NAD(P)-binding Rossmann-fold domains"/>
    <property type="match status" value="1"/>
</dbReference>
<evidence type="ECO:0000256" key="1">
    <source>
        <dbReference type="ARBA" id="ARBA00007637"/>
    </source>
</evidence>
<evidence type="ECO:0000313" key="5">
    <source>
        <dbReference type="EMBL" id="MBV6342253.1"/>
    </source>
</evidence>
<dbReference type="InterPro" id="IPR036291">
    <property type="entry name" value="NAD(P)-bd_dom_sf"/>
</dbReference>
<sequence>MSNADRRLKVGITGAAGVVGTALREGFAGRYDLVLYDMRDLSNVGTVRSMRVDLTDKGQLGGAFDGLDCLIHLAGDPRPDAPPHVTLRNNIEATSYVFEEARRAGTRKIVFASSNFYHQGAVMESLRGGRRRFIHLDAPPSPLCLYAESKVFGEMAGRHLAYLGMQFVALRIGWTVKEDNPRLYAGHYMGAMFVSKGDLTQAFEKAIGIDTTFLPAFVISNNANSVFDLSETREKLGFEPVDKYENYL</sequence>
<dbReference type="Proteomes" id="UP001196980">
    <property type="component" value="Unassembled WGS sequence"/>
</dbReference>
<dbReference type="Pfam" id="PF01370">
    <property type="entry name" value="Epimerase"/>
    <property type="match status" value="1"/>
</dbReference>
<reference evidence="5 6" key="1">
    <citation type="journal article" date="2020" name="J Geophys Res Biogeosci">
        <title>Magnetotaxis as an Adaptation to Enable Bacterial Shuttling of Microbial Sulfur and Sulfur Cycling Across Aquatic Oxic#Anoxic Interfaces.</title>
        <authorList>
            <person name="Li J."/>
            <person name="Liu P."/>
            <person name="Wang J."/>
            <person name="Roberts A.P."/>
            <person name="Pan Y."/>
        </authorList>
    </citation>
    <scope>NUCLEOTIDE SEQUENCE [LARGE SCALE GENOMIC DNA]</scope>
    <source>
        <strain evidence="5 6">MYR-1_YQ</strain>
    </source>
</reference>
<comment type="similarity">
    <text evidence="1">Belongs to the NAD(P)-dependent epimerase/dehydratase family.</text>
</comment>
<proteinExistence type="inferred from homology"/>
<evidence type="ECO:0000256" key="2">
    <source>
        <dbReference type="ARBA" id="ARBA00023002"/>
    </source>
</evidence>
<keyword evidence="2" id="KW-0560">Oxidoreductase</keyword>
<dbReference type="InterPro" id="IPR001509">
    <property type="entry name" value="Epimerase_deHydtase"/>
</dbReference>
<comment type="caution">
    <text evidence="5">The sequence shown here is derived from an EMBL/GenBank/DDBJ whole genome shotgun (WGS) entry which is preliminary data.</text>
</comment>
<evidence type="ECO:0000256" key="3">
    <source>
        <dbReference type="ARBA" id="ARBA00023027"/>
    </source>
</evidence>
<name>A0ABS6S075_9BACT</name>
<dbReference type="PANTHER" id="PTHR43103">
    <property type="entry name" value="NUCLEOSIDE-DIPHOSPHATE-SUGAR EPIMERASE"/>
    <property type="match status" value="1"/>
</dbReference>
<dbReference type="PANTHER" id="PTHR43103:SF5">
    <property type="entry name" value="4-EPIMERASE, PUTATIVE (AFU_ORTHOLOGUE AFUA_7G00360)-RELATED"/>
    <property type="match status" value="1"/>
</dbReference>
<dbReference type="EMBL" id="JABXWD010000221">
    <property type="protein sequence ID" value="MBV6342253.1"/>
    <property type="molecule type" value="Genomic_DNA"/>
</dbReference>
<protein>
    <submittedName>
        <fullName evidence="5">NAD(P)-dependent oxidoreductase</fullName>
    </submittedName>
</protein>
<accession>A0ABS6S075</accession>
<dbReference type="RefSeq" id="WP_218252875.1">
    <property type="nucleotide sequence ID" value="NZ_JABXWD010000221.1"/>
</dbReference>
<feature type="domain" description="NAD-dependent epimerase/dehydratase" evidence="4">
    <location>
        <begin position="12"/>
        <end position="172"/>
    </location>
</feature>
<evidence type="ECO:0000313" key="6">
    <source>
        <dbReference type="Proteomes" id="UP001196980"/>
    </source>
</evidence>
<gene>
    <name evidence="5" type="ORF">HWQ67_11710</name>
</gene>
<organism evidence="5 6">
    <name type="scientific">Candidatus Magnetobacterium casense</name>
    <dbReference type="NCBI Taxonomy" id="1455061"/>
    <lineage>
        <taxon>Bacteria</taxon>
        <taxon>Pseudomonadati</taxon>
        <taxon>Nitrospirota</taxon>
        <taxon>Thermodesulfovibrionia</taxon>
        <taxon>Thermodesulfovibrionales</taxon>
        <taxon>Candidatus Magnetobacteriaceae</taxon>
        <taxon>Candidatus Magnetobacterium</taxon>
    </lineage>
</organism>
<keyword evidence="6" id="KW-1185">Reference proteome</keyword>